<protein>
    <submittedName>
        <fullName evidence="1">Uncharacterized protein</fullName>
    </submittedName>
</protein>
<name>A0A2K4X946_PSEVC</name>
<gene>
    <name evidence="1" type="ORF">PCAR9_A21294</name>
</gene>
<sequence length="97" mass="10958">MVKIVEELIVSGKWLYDEAVDMEAHIIKTNFKPGSGDHEDEPVVREDRFGEFYGLHIGAYSNTSTFQGGAYSSIEEAQKYASTVCPSLVWNKREPRT</sequence>
<reference evidence="1 2" key="1">
    <citation type="submission" date="2017-11" db="EMBL/GenBank/DDBJ databases">
        <authorList>
            <person name="Han C.G."/>
        </authorList>
    </citation>
    <scope>NUCLEOTIDE SEQUENCE [LARGE SCALE GENOMIC DNA]</scope>
    <source>
        <strain evidence="2">ATCC 43555</strain>
    </source>
</reference>
<dbReference type="AlphaFoldDB" id="A0A2K4X946"/>
<dbReference type="EMBL" id="LT965928">
    <property type="protein sequence ID" value="SOU40841.1"/>
    <property type="molecule type" value="Genomic_DNA"/>
</dbReference>
<evidence type="ECO:0000313" key="2">
    <source>
        <dbReference type="Proteomes" id="UP000238288"/>
    </source>
</evidence>
<accession>A0A2K4X946</accession>
<evidence type="ECO:0000313" key="1">
    <source>
        <dbReference type="EMBL" id="SOU40841.1"/>
    </source>
</evidence>
<organism evidence="1 2">
    <name type="scientific">Pseudoalteromonas carrageenovora IAM 12662</name>
    <dbReference type="NCBI Taxonomy" id="1314868"/>
    <lineage>
        <taxon>Bacteria</taxon>
        <taxon>Pseudomonadati</taxon>
        <taxon>Pseudomonadota</taxon>
        <taxon>Gammaproteobacteria</taxon>
        <taxon>Alteromonadales</taxon>
        <taxon>Pseudoalteromonadaceae</taxon>
        <taxon>Pseudoalteromonas</taxon>
    </lineage>
</organism>
<dbReference type="Proteomes" id="UP000238288">
    <property type="component" value="Chromosome PCAR9a"/>
</dbReference>
<proteinExistence type="predicted"/>